<dbReference type="InterPro" id="IPR000674">
    <property type="entry name" value="Ald_Oxase/Xan_DH_a/b"/>
</dbReference>
<feature type="domain" description="Aldehyde oxidase/xanthine dehydrogenase a/b hammerhead" evidence="2">
    <location>
        <begin position="218"/>
        <end position="296"/>
    </location>
</feature>
<dbReference type="Pfam" id="PF02738">
    <property type="entry name" value="MoCoBD_1"/>
    <property type="match status" value="1"/>
</dbReference>
<protein>
    <submittedName>
        <fullName evidence="3">Molybdopterin-dependent oxidoreductase</fullName>
    </submittedName>
</protein>
<evidence type="ECO:0000313" key="3">
    <source>
        <dbReference type="EMBL" id="MCR9017011.1"/>
    </source>
</evidence>
<accession>A0A9X2P8W0</accession>
<dbReference type="RefSeq" id="WP_258424855.1">
    <property type="nucleotide sequence ID" value="NZ_JANSUY010000022.1"/>
</dbReference>
<dbReference type="InterPro" id="IPR036856">
    <property type="entry name" value="Ald_Oxase/Xan_DH_a/b_sf"/>
</dbReference>
<keyword evidence="1" id="KW-0472">Membrane</keyword>
<dbReference type="InterPro" id="IPR052516">
    <property type="entry name" value="N-heterocyclic_Hydroxylase"/>
</dbReference>
<dbReference type="EMBL" id="JANSUY010000022">
    <property type="protein sequence ID" value="MCR9017011.1"/>
    <property type="molecule type" value="Genomic_DNA"/>
</dbReference>
<evidence type="ECO:0000259" key="2">
    <source>
        <dbReference type="SMART" id="SM01008"/>
    </source>
</evidence>
<feature type="transmembrane region" description="Helical" evidence="1">
    <location>
        <begin position="15"/>
        <end position="36"/>
    </location>
</feature>
<dbReference type="PANTHER" id="PTHR47495">
    <property type="entry name" value="ALDEHYDE DEHYDROGENASE"/>
    <property type="match status" value="1"/>
</dbReference>
<sequence>MEKQLESQGLSRRKFLKVGGGITFLVTAVGLPALVFKKGELAESKQISAWVHLSSDGTVTIYNPASEMGQGTMTALAAIFAEEMDADWSKVKIENAPVEPEIYGIGWGGERGGSMLTVGSRSVSGHFNNLRQSGAQARYALLSAVAEKWGVDRKELKTDSGLVFHPKSNKKITYGEIVEFVKIPESVPEIPDSDLKNPKDFKLIGRDYQRYDVPFKVDGSAIYSGDIHVPGMVYAAIVRSPVNGTQPELKNETAIRGIKGVLNLVSLEHGIGVVASNMETALKAKAMMEITWNGDPKAKSHNSQDAYEEYEALSKSSQTGSIVAQSGDLNRELPKAQKTIRADYKNDYIYHAQMEPLNAVAHVKADSAELWVGTQAADGTRNDVANHLGLDFKAVNLHTCYLGGGFGRRSMTDFVIEAVDISKAVNLPVKLQWTREDDLQYGAFRPISLQKLEAGIDQNGNINSWKHVVVGTGGGLLGSGADIPFYDIPNKLIEVRNIDHGVRTKHWRAVGHGPNKFAIETFVDEIALEQKKDPYQLRRELMKNHPRELAVLDKVADMAKWGSSVPEGRARGIAFAERSGSLAAGICEISVDRSTGKIKVHNIWGSLDGGVVVHPANAKYQMEGSLVMGLSSVLFESITFKEGQVEQSNFYDYPILRMEDAPEEIMLEIIPSTEKPTGIGEAGLPFMGAIISNAFAALTGKRLRHMPFTPEKVLEVLAS</sequence>
<dbReference type="InterPro" id="IPR037165">
    <property type="entry name" value="AldOxase/xan_DH_Mopterin-bd_sf"/>
</dbReference>
<organism evidence="3 4">
    <name type="scientific">Aquiflexum gelatinilyticum</name>
    <dbReference type="NCBI Taxonomy" id="2961943"/>
    <lineage>
        <taxon>Bacteria</taxon>
        <taxon>Pseudomonadati</taxon>
        <taxon>Bacteroidota</taxon>
        <taxon>Cytophagia</taxon>
        <taxon>Cytophagales</taxon>
        <taxon>Cyclobacteriaceae</taxon>
        <taxon>Aquiflexum</taxon>
    </lineage>
</organism>
<dbReference type="InterPro" id="IPR008274">
    <property type="entry name" value="AldOxase/xan_DH_MoCoBD1"/>
</dbReference>
<dbReference type="Gene3D" id="3.30.365.10">
    <property type="entry name" value="Aldehyde oxidase/xanthine dehydrogenase, molybdopterin binding domain"/>
    <property type="match status" value="4"/>
</dbReference>
<evidence type="ECO:0000313" key="4">
    <source>
        <dbReference type="Proteomes" id="UP001142175"/>
    </source>
</evidence>
<dbReference type="InterPro" id="IPR006311">
    <property type="entry name" value="TAT_signal"/>
</dbReference>
<dbReference type="SUPFAM" id="SSF54665">
    <property type="entry name" value="CO dehydrogenase molybdoprotein N-domain-like"/>
    <property type="match status" value="1"/>
</dbReference>
<name>A0A9X2P8W0_9BACT</name>
<dbReference type="PANTHER" id="PTHR47495:SF2">
    <property type="entry name" value="ALDEHYDE DEHYDROGENASE"/>
    <property type="match status" value="1"/>
</dbReference>
<proteinExistence type="predicted"/>
<keyword evidence="1" id="KW-1133">Transmembrane helix</keyword>
<comment type="caution">
    <text evidence="3">The sequence shown here is derived from an EMBL/GenBank/DDBJ whole genome shotgun (WGS) entry which is preliminary data.</text>
</comment>
<dbReference type="PROSITE" id="PS51318">
    <property type="entry name" value="TAT"/>
    <property type="match status" value="1"/>
</dbReference>
<dbReference type="SUPFAM" id="SSF56003">
    <property type="entry name" value="Molybdenum cofactor-binding domain"/>
    <property type="match status" value="2"/>
</dbReference>
<dbReference type="AlphaFoldDB" id="A0A9X2P8W0"/>
<dbReference type="Gene3D" id="3.90.1170.50">
    <property type="entry name" value="Aldehyde oxidase/xanthine dehydrogenase, a/b hammerhead"/>
    <property type="match status" value="1"/>
</dbReference>
<dbReference type="SMART" id="SM01008">
    <property type="entry name" value="Ald_Xan_dh_C"/>
    <property type="match status" value="1"/>
</dbReference>
<evidence type="ECO:0000256" key="1">
    <source>
        <dbReference type="SAM" id="Phobius"/>
    </source>
</evidence>
<dbReference type="InterPro" id="IPR046867">
    <property type="entry name" value="AldOxase/xan_DH_MoCoBD2"/>
</dbReference>
<dbReference type="GO" id="GO:0016491">
    <property type="term" value="F:oxidoreductase activity"/>
    <property type="evidence" value="ECO:0007669"/>
    <property type="project" value="InterPro"/>
</dbReference>
<keyword evidence="4" id="KW-1185">Reference proteome</keyword>
<keyword evidence="1" id="KW-0812">Transmembrane</keyword>
<gene>
    <name evidence="3" type="ORF">NU887_18400</name>
</gene>
<dbReference type="PIRSF" id="PIRSF036389">
    <property type="entry name" value="IOR_B"/>
    <property type="match status" value="1"/>
</dbReference>
<dbReference type="Pfam" id="PF20256">
    <property type="entry name" value="MoCoBD_2"/>
    <property type="match status" value="2"/>
</dbReference>
<dbReference type="InterPro" id="IPR012368">
    <property type="entry name" value="OxRdtase_Mopterin-bd_su_IorB"/>
</dbReference>
<dbReference type="Proteomes" id="UP001142175">
    <property type="component" value="Unassembled WGS sequence"/>
</dbReference>
<reference evidence="3" key="1">
    <citation type="submission" date="2022-08" db="EMBL/GenBank/DDBJ databases">
        <authorList>
            <person name="Zhang D."/>
        </authorList>
    </citation>
    <scope>NUCLEOTIDE SEQUENCE</scope>
    <source>
        <strain evidence="3">XJ19-11</strain>
    </source>
</reference>